<evidence type="ECO:0000256" key="1">
    <source>
        <dbReference type="PROSITE-ProRule" id="PRU00409"/>
    </source>
</evidence>
<dbReference type="PROSITE" id="PS50975">
    <property type="entry name" value="ATP_GRASP"/>
    <property type="match status" value="1"/>
</dbReference>
<sequence length="333" mass="34415">MAPLKVFAFDYTADGGPVARALSHTFRQQGAMLMDALVADLGAIPGVDVCTMATLGASGPGGTLAAQSFGDRFAACVQEADAVWPLAPESEGLLESLSRQVLRGKRILLGSAPGAVRVAASKFKVARALAESGVPVVPTYRPHASLPAGQGAWVVKPDDGAGCLDARLFSDRATALAWLRSSAVQGYVLQPFVAGKLGSLSLICCDGAARVLSRNLERIAVHDNRFHFLGCTVNGLEDTDGTLERLAQRVAAALPTLWGYVGVDLILSERGPVVLEVNPRLTAAYAGLHASIGCNPAALVIDLLKGPGAMPAPAARRRAVSVDVGGFDPGAAT</sequence>
<dbReference type="InterPro" id="IPR040803">
    <property type="entry name" value="MfnD_preATP-grasp"/>
</dbReference>
<evidence type="ECO:0000259" key="2">
    <source>
        <dbReference type="PROSITE" id="PS50975"/>
    </source>
</evidence>
<evidence type="ECO:0000313" key="4">
    <source>
        <dbReference type="Proteomes" id="UP001595665"/>
    </source>
</evidence>
<keyword evidence="4" id="KW-1185">Reference proteome</keyword>
<accession>A0ABV7PRS2</accession>
<gene>
    <name evidence="3" type="ORF">ACFOPH_19975</name>
</gene>
<proteinExistence type="predicted"/>
<dbReference type="Pfam" id="PF02655">
    <property type="entry name" value="ATP-grasp_3"/>
    <property type="match status" value="1"/>
</dbReference>
<organism evidence="3 4">
    <name type="scientific">Massilia haematophila</name>
    <dbReference type="NCBI Taxonomy" id="457923"/>
    <lineage>
        <taxon>Bacteria</taxon>
        <taxon>Pseudomonadati</taxon>
        <taxon>Pseudomonadota</taxon>
        <taxon>Betaproteobacteria</taxon>
        <taxon>Burkholderiales</taxon>
        <taxon>Oxalobacteraceae</taxon>
        <taxon>Telluria group</taxon>
        <taxon>Massilia</taxon>
    </lineage>
</organism>
<dbReference type="PIRSF" id="PIRSF016766">
    <property type="entry name" value="UCP016766_ATPgrasp"/>
    <property type="match status" value="1"/>
</dbReference>
<name>A0ABV7PRS2_9BURK</name>
<dbReference type="InterPro" id="IPR011761">
    <property type="entry name" value="ATP-grasp"/>
</dbReference>
<dbReference type="InterPro" id="IPR024710">
    <property type="entry name" value="MfnD"/>
</dbReference>
<comment type="caution">
    <text evidence="3">The sequence shown here is derived from an EMBL/GenBank/DDBJ whole genome shotgun (WGS) entry which is preliminary data.</text>
</comment>
<dbReference type="Gene3D" id="3.40.50.11770">
    <property type="match status" value="1"/>
</dbReference>
<protein>
    <submittedName>
        <fullName evidence="3">ATP-grasp domain-containing protein</fullName>
    </submittedName>
</protein>
<evidence type="ECO:0000313" key="3">
    <source>
        <dbReference type="EMBL" id="MFC3460507.1"/>
    </source>
</evidence>
<dbReference type="InterPro" id="IPR003806">
    <property type="entry name" value="ATP-grasp_PylC-type"/>
</dbReference>
<dbReference type="SUPFAM" id="SSF56059">
    <property type="entry name" value="Glutathione synthetase ATP-binding domain-like"/>
    <property type="match status" value="1"/>
</dbReference>
<dbReference type="EMBL" id="JBHRVV010000001">
    <property type="protein sequence ID" value="MFC3460507.1"/>
    <property type="molecule type" value="Genomic_DNA"/>
</dbReference>
<keyword evidence="1" id="KW-0547">Nucleotide-binding</keyword>
<dbReference type="Proteomes" id="UP001595665">
    <property type="component" value="Unassembled WGS sequence"/>
</dbReference>
<dbReference type="RefSeq" id="WP_379737034.1">
    <property type="nucleotide sequence ID" value="NZ_JBHRVV010000001.1"/>
</dbReference>
<dbReference type="Gene3D" id="2.30.36.100">
    <property type="match status" value="1"/>
</dbReference>
<keyword evidence="1" id="KW-0067">ATP-binding</keyword>
<reference evidence="4" key="1">
    <citation type="journal article" date="2019" name="Int. J. Syst. Evol. Microbiol.">
        <title>The Global Catalogue of Microorganisms (GCM) 10K type strain sequencing project: providing services to taxonomists for standard genome sequencing and annotation.</title>
        <authorList>
            <consortium name="The Broad Institute Genomics Platform"/>
            <consortium name="The Broad Institute Genome Sequencing Center for Infectious Disease"/>
            <person name="Wu L."/>
            <person name="Ma J."/>
        </authorList>
    </citation>
    <scope>NUCLEOTIDE SEQUENCE [LARGE SCALE GENOMIC DNA]</scope>
    <source>
        <strain evidence="4">CCM 7480</strain>
    </source>
</reference>
<dbReference type="Gene3D" id="3.30.470.20">
    <property type="entry name" value="ATP-grasp fold, B domain"/>
    <property type="match status" value="1"/>
</dbReference>
<feature type="domain" description="ATP-grasp" evidence="2">
    <location>
        <begin position="126"/>
        <end position="305"/>
    </location>
</feature>
<dbReference type="Pfam" id="PF18301">
    <property type="entry name" value="preATP-grasp_3"/>
    <property type="match status" value="1"/>
</dbReference>